<dbReference type="PROSITE" id="PS00109">
    <property type="entry name" value="PROTEIN_KINASE_TYR"/>
    <property type="match status" value="1"/>
</dbReference>
<dbReference type="HOGENOM" id="CLU_005513_6_1_1"/>
<dbReference type="Pfam" id="PF17667">
    <property type="entry name" value="Pkinase_fungal"/>
    <property type="match status" value="1"/>
</dbReference>
<dbReference type="GO" id="GO:0005524">
    <property type="term" value="F:ATP binding"/>
    <property type="evidence" value="ECO:0007669"/>
    <property type="project" value="InterPro"/>
</dbReference>
<evidence type="ECO:0000313" key="4">
    <source>
        <dbReference type="Proteomes" id="UP000054279"/>
    </source>
</evidence>
<dbReference type="PANTHER" id="PTHR38248:SF2">
    <property type="entry name" value="FUNK1 11"/>
    <property type="match status" value="1"/>
</dbReference>
<sequence length="679" mass="77695">MSSEESEENTTGNTAEVSDGYLIVASGHKALTRRATNSDNNDTDRKVPSEDEQSIPARKRRIASPTESELVRAEEGEVYLREVVQEMNQAWKQDKDLLEKFFSSRTPFQERIRNAKERNYNSRTKRWSRYPVFPTEFSSLCNWFRVLLNDILLFEADGIPSRRERGPPSQLKQRRYVFATYKEDYLKEVTPLPRVSSSLYLAGSGPEFVTANGKLRPQPSPTAGLSPIEVTIGDGTRKQRNRLAANAADIFEWQSNRRFVFALLLTEEYCTVYMFDRAGATYSKPFNFHEDPDLFCTVICLLGSSKVNDIGFDGSIFLDRTGLHQIRCRQAAGRRSFRNQHYTVQSTIFQSPVYVGRGTFCWLVRRVGDKKSLYVIKDAWIAQDLPGKESEGFLLKLANDKGVTLGIPLFQSSEDIRQGDDPDTILLNRKISNPSREYLKLDRVHTRVVMKAYGKTLDQFSSRKELILAFHDAVLAHRNLHQIAGILHRDISIRNILIDSHGVEGSRGILIDFDNAVRVVDESLYAKKSRVGTYRFMSLNLLSKDSAPKQQTYINDLESFYYVLCWIMWVYVEPGKKTSVTPYPASAWDEDMMVYTAKWAHLKRLTFEADPFQPYFGASLPAMAERLRILLRRFIILRASKGSEDSPLPPEPEQDYSEFLAEIKKGISELELEEAEHPA</sequence>
<dbReference type="PANTHER" id="PTHR38248">
    <property type="entry name" value="FUNK1 6"/>
    <property type="match status" value="1"/>
</dbReference>
<keyword evidence="4" id="KW-1185">Reference proteome</keyword>
<dbReference type="InterPro" id="IPR000719">
    <property type="entry name" value="Prot_kinase_dom"/>
</dbReference>
<dbReference type="InterPro" id="IPR011009">
    <property type="entry name" value="Kinase-like_dom_sf"/>
</dbReference>
<dbReference type="SUPFAM" id="SSF56112">
    <property type="entry name" value="Protein kinase-like (PK-like)"/>
    <property type="match status" value="1"/>
</dbReference>
<feature type="domain" description="Protein kinase" evidence="2">
    <location>
        <begin position="349"/>
        <end position="660"/>
    </location>
</feature>
<dbReference type="PROSITE" id="PS50011">
    <property type="entry name" value="PROTEIN_KINASE_DOM"/>
    <property type="match status" value="1"/>
</dbReference>
<gene>
    <name evidence="3" type="ORF">M422DRAFT_33638</name>
</gene>
<evidence type="ECO:0000313" key="3">
    <source>
        <dbReference type="EMBL" id="KIJ37513.1"/>
    </source>
</evidence>
<dbReference type="AlphaFoldDB" id="A0A0C9U3R7"/>
<dbReference type="OrthoDB" id="5584477at2759"/>
<proteinExistence type="predicted"/>
<dbReference type="Proteomes" id="UP000054279">
    <property type="component" value="Unassembled WGS sequence"/>
</dbReference>
<feature type="region of interest" description="Disordered" evidence="1">
    <location>
        <begin position="1"/>
        <end position="68"/>
    </location>
</feature>
<evidence type="ECO:0000259" key="2">
    <source>
        <dbReference type="PROSITE" id="PS50011"/>
    </source>
</evidence>
<dbReference type="GO" id="GO:0004672">
    <property type="term" value="F:protein kinase activity"/>
    <property type="evidence" value="ECO:0007669"/>
    <property type="project" value="InterPro"/>
</dbReference>
<organism evidence="3 4">
    <name type="scientific">Sphaerobolus stellatus (strain SS14)</name>
    <dbReference type="NCBI Taxonomy" id="990650"/>
    <lineage>
        <taxon>Eukaryota</taxon>
        <taxon>Fungi</taxon>
        <taxon>Dikarya</taxon>
        <taxon>Basidiomycota</taxon>
        <taxon>Agaricomycotina</taxon>
        <taxon>Agaricomycetes</taxon>
        <taxon>Phallomycetidae</taxon>
        <taxon>Geastrales</taxon>
        <taxon>Sphaerobolaceae</taxon>
        <taxon>Sphaerobolus</taxon>
    </lineage>
</organism>
<name>A0A0C9U3R7_SPHS4</name>
<reference evidence="3 4" key="1">
    <citation type="submission" date="2014-06" db="EMBL/GenBank/DDBJ databases">
        <title>Evolutionary Origins and Diversification of the Mycorrhizal Mutualists.</title>
        <authorList>
            <consortium name="DOE Joint Genome Institute"/>
            <consortium name="Mycorrhizal Genomics Consortium"/>
            <person name="Kohler A."/>
            <person name="Kuo A."/>
            <person name="Nagy L.G."/>
            <person name="Floudas D."/>
            <person name="Copeland A."/>
            <person name="Barry K.W."/>
            <person name="Cichocki N."/>
            <person name="Veneault-Fourrey C."/>
            <person name="LaButti K."/>
            <person name="Lindquist E.A."/>
            <person name="Lipzen A."/>
            <person name="Lundell T."/>
            <person name="Morin E."/>
            <person name="Murat C."/>
            <person name="Riley R."/>
            <person name="Ohm R."/>
            <person name="Sun H."/>
            <person name="Tunlid A."/>
            <person name="Henrissat B."/>
            <person name="Grigoriev I.V."/>
            <person name="Hibbett D.S."/>
            <person name="Martin F."/>
        </authorList>
    </citation>
    <scope>NUCLEOTIDE SEQUENCE [LARGE SCALE GENOMIC DNA]</scope>
    <source>
        <strain evidence="3 4">SS14</strain>
    </source>
</reference>
<dbReference type="InterPro" id="IPR040976">
    <property type="entry name" value="Pkinase_fungal"/>
</dbReference>
<dbReference type="Gene3D" id="1.10.510.10">
    <property type="entry name" value="Transferase(Phosphotransferase) domain 1"/>
    <property type="match status" value="1"/>
</dbReference>
<evidence type="ECO:0000256" key="1">
    <source>
        <dbReference type="SAM" id="MobiDB-lite"/>
    </source>
</evidence>
<dbReference type="InterPro" id="IPR008266">
    <property type="entry name" value="Tyr_kinase_AS"/>
</dbReference>
<accession>A0A0C9U3R7</accession>
<protein>
    <recommendedName>
        <fullName evidence="2">Protein kinase domain-containing protein</fullName>
    </recommendedName>
</protein>
<dbReference type="EMBL" id="KN837168">
    <property type="protein sequence ID" value="KIJ37513.1"/>
    <property type="molecule type" value="Genomic_DNA"/>
</dbReference>